<keyword evidence="3" id="KW-0804">Transcription</keyword>
<dbReference type="Pfam" id="PF07729">
    <property type="entry name" value="FCD"/>
    <property type="match status" value="1"/>
</dbReference>
<dbReference type="CDD" id="cd07377">
    <property type="entry name" value="WHTH_GntR"/>
    <property type="match status" value="1"/>
</dbReference>
<dbReference type="EMBL" id="JAVCAP010000012">
    <property type="protein sequence ID" value="MDP8567309.1"/>
    <property type="molecule type" value="Genomic_DNA"/>
</dbReference>
<accession>A0ABT9JS61</accession>
<dbReference type="SUPFAM" id="SSF48008">
    <property type="entry name" value="GntR ligand-binding domain-like"/>
    <property type="match status" value="1"/>
</dbReference>
<feature type="domain" description="HTH gntR-type" evidence="4">
    <location>
        <begin position="10"/>
        <end position="77"/>
    </location>
</feature>
<dbReference type="PANTHER" id="PTHR43537">
    <property type="entry name" value="TRANSCRIPTIONAL REGULATOR, GNTR FAMILY"/>
    <property type="match status" value="1"/>
</dbReference>
<dbReference type="SMART" id="SM00895">
    <property type="entry name" value="FCD"/>
    <property type="match status" value="1"/>
</dbReference>
<dbReference type="InterPro" id="IPR008920">
    <property type="entry name" value="TF_FadR/GntR_C"/>
</dbReference>
<dbReference type="PRINTS" id="PR00035">
    <property type="entry name" value="HTHGNTR"/>
</dbReference>
<dbReference type="SMART" id="SM00345">
    <property type="entry name" value="HTH_GNTR"/>
    <property type="match status" value="1"/>
</dbReference>
<evidence type="ECO:0000313" key="6">
    <source>
        <dbReference type="Proteomes" id="UP001225906"/>
    </source>
</evidence>
<protein>
    <submittedName>
        <fullName evidence="5">GntR family transcriptional regulator</fullName>
    </submittedName>
</protein>
<dbReference type="PANTHER" id="PTHR43537:SF5">
    <property type="entry name" value="UXU OPERON TRANSCRIPTIONAL REGULATOR"/>
    <property type="match status" value="1"/>
</dbReference>
<dbReference type="Proteomes" id="UP001225906">
    <property type="component" value="Unassembled WGS sequence"/>
</dbReference>
<dbReference type="Gene3D" id="1.20.120.530">
    <property type="entry name" value="GntR ligand-binding domain-like"/>
    <property type="match status" value="1"/>
</dbReference>
<evidence type="ECO:0000259" key="4">
    <source>
        <dbReference type="PROSITE" id="PS50949"/>
    </source>
</evidence>
<keyword evidence="6" id="KW-1185">Reference proteome</keyword>
<sequence length="232" mass="26823">MTTQHIPAKRSNVDDLYQRLKQKIISFELYPGTRITEQELAAMFGVSRTPIRQALQRLEIEGFLNIRPKQGCFIRALDVNELMEYYEARIALEQLIVECAINTLSDKQIEQMMALWHADMHDTELAAGIDLGEKDESFHVGLALASDKPVLASLLKNINHRIRVIRRLDLNSDNRSKRTYKEHYEILQHIKERDTSKAKNAIKRHIQRSREFAKTLTLTALARQKFLSNPSA</sequence>
<gene>
    <name evidence="5" type="ORF">Q9291_05570</name>
</gene>
<reference evidence="6" key="1">
    <citation type="journal article" date="2019" name="Int. J. Syst. Evol. Microbiol.">
        <title>The Global Catalogue of Microorganisms (GCM) 10K type strain sequencing project: providing services to taxonomists for standard genome sequencing and annotation.</title>
        <authorList>
            <consortium name="The Broad Institute Genomics Platform"/>
            <consortium name="The Broad Institute Genome Sequencing Center for Infectious Disease"/>
            <person name="Wu L."/>
            <person name="Ma J."/>
        </authorList>
    </citation>
    <scope>NUCLEOTIDE SEQUENCE [LARGE SCALE GENOMIC DNA]</scope>
    <source>
        <strain evidence="6">VKM B-3159</strain>
    </source>
</reference>
<dbReference type="PROSITE" id="PS50949">
    <property type="entry name" value="HTH_GNTR"/>
    <property type="match status" value="1"/>
</dbReference>
<dbReference type="RefSeq" id="WP_306389037.1">
    <property type="nucleotide sequence ID" value="NZ_JAVCAP010000012.1"/>
</dbReference>
<dbReference type="InterPro" id="IPR036390">
    <property type="entry name" value="WH_DNA-bd_sf"/>
</dbReference>
<evidence type="ECO:0000313" key="5">
    <source>
        <dbReference type="EMBL" id="MDP8567309.1"/>
    </source>
</evidence>
<evidence type="ECO:0000256" key="1">
    <source>
        <dbReference type="ARBA" id="ARBA00023015"/>
    </source>
</evidence>
<dbReference type="Pfam" id="PF00392">
    <property type="entry name" value="GntR"/>
    <property type="match status" value="1"/>
</dbReference>
<evidence type="ECO:0000256" key="3">
    <source>
        <dbReference type="ARBA" id="ARBA00023163"/>
    </source>
</evidence>
<dbReference type="InterPro" id="IPR036388">
    <property type="entry name" value="WH-like_DNA-bd_sf"/>
</dbReference>
<evidence type="ECO:0000256" key="2">
    <source>
        <dbReference type="ARBA" id="ARBA00023125"/>
    </source>
</evidence>
<dbReference type="InterPro" id="IPR000524">
    <property type="entry name" value="Tscrpt_reg_HTH_GntR"/>
</dbReference>
<keyword evidence="2" id="KW-0238">DNA-binding</keyword>
<comment type="caution">
    <text evidence="5">The sequence shown here is derived from an EMBL/GenBank/DDBJ whole genome shotgun (WGS) entry which is preliminary data.</text>
</comment>
<proteinExistence type="predicted"/>
<keyword evidence="1" id="KW-0805">Transcription regulation</keyword>
<name>A0ABT9JS61_9PROT</name>
<organism evidence="5 6">
    <name type="scientific">Methylophilus aquaticus</name>
    <dbReference type="NCBI Taxonomy" id="1971610"/>
    <lineage>
        <taxon>Bacteria</taxon>
        <taxon>Pseudomonadati</taxon>
        <taxon>Pseudomonadota</taxon>
        <taxon>Betaproteobacteria</taxon>
        <taxon>Nitrosomonadales</taxon>
        <taxon>Methylophilaceae</taxon>
        <taxon>Methylophilus</taxon>
    </lineage>
</organism>
<dbReference type="SUPFAM" id="SSF46785">
    <property type="entry name" value="Winged helix' DNA-binding domain"/>
    <property type="match status" value="1"/>
</dbReference>
<dbReference type="Gene3D" id="1.10.10.10">
    <property type="entry name" value="Winged helix-like DNA-binding domain superfamily/Winged helix DNA-binding domain"/>
    <property type="match status" value="1"/>
</dbReference>
<dbReference type="InterPro" id="IPR011711">
    <property type="entry name" value="GntR_C"/>
</dbReference>